<proteinExistence type="predicted"/>
<sequence length="128" mass="13453">RDRRAAPHRHALARALALRPFLDALYAPAPEVLAPADDATLVCRCEEVTAGQVRQAARLGATGPNQAKAYLRTGMGPCQGRMCGTTVAALIAETRGISLEEAGALRPRAPYKPITVGELAGLPVEELG</sequence>
<feature type="domain" description="BFD-like [2Fe-2S]-binding" evidence="2">
    <location>
        <begin position="41"/>
        <end position="93"/>
    </location>
</feature>
<dbReference type="InterPro" id="IPR041854">
    <property type="entry name" value="BFD-like_2Fe2S-bd_dom_sf"/>
</dbReference>
<dbReference type="PANTHER" id="PTHR42949">
    <property type="entry name" value="ANAEROBIC GLYCEROL-3-PHOSPHATE DEHYDROGENASE SUBUNIT B"/>
    <property type="match status" value="1"/>
</dbReference>
<evidence type="ECO:0000313" key="3">
    <source>
        <dbReference type="EMBL" id="EFH13137.1"/>
    </source>
</evidence>
<dbReference type="CDD" id="cd19946">
    <property type="entry name" value="GlpA-like_Fer2_BFD-like"/>
    <property type="match status" value="1"/>
</dbReference>
<dbReference type="AlphaFoldDB" id="D5RHT7"/>
<evidence type="ECO:0000256" key="1">
    <source>
        <dbReference type="ARBA" id="ARBA00023002"/>
    </source>
</evidence>
<keyword evidence="1 3" id="KW-0560">Oxidoreductase</keyword>
<dbReference type="Gene3D" id="1.10.10.1100">
    <property type="entry name" value="BFD-like [2Fe-2S]-binding domain"/>
    <property type="match status" value="1"/>
</dbReference>
<name>D5RHT7_9PROT</name>
<comment type="caution">
    <text evidence="3">The sequence shown here is derived from an EMBL/GenBank/DDBJ whole genome shotgun (WGS) entry which is preliminary data.</text>
</comment>
<organism evidence="3 4">
    <name type="scientific">Pseudoroseomonas cervicalis ATCC 49957</name>
    <dbReference type="NCBI Taxonomy" id="525371"/>
    <lineage>
        <taxon>Bacteria</taxon>
        <taxon>Pseudomonadati</taxon>
        <taxon>Pseudomonadota</taxon>
        <taxon>Alphaproteobacteria</taxon>
        <taxon>Acetobacterales</taxon>
        <taxon>Roseomonadaceae</taxon>
        <taxon>Roseomonas</taxon>
    </lineage>
</organism>
<keyword evidence="4" id="KW-1185">Reference proteome</keyword>
<dbReference type="HOGENOM" id="CLU_172457_1_0_5"/>
<dbReference type="PANTHER" id="PTHR42949:SF3">
    <property type="entry name" value="ANAEROBIC GLYCEROL-3-PHOSPHATE DEHYDROGENASE SUBUNIT B"/>
    <property type="match status" value="1"/>
</dbReference>
<dbReference type="RefSeq" id="WP_007003706.1">
    <property type="nucleotide sequence ID" value="NZ_GG770778.1"/>
</dbReference>
<feature type="non-terminal residue" evidence="3">
    <location>
        <position position="1"/>
    </location>
</feature>
<gene>
    <name evidence="3" type="primary">ooxA</name>
    <name evidence="3" type="ORF">HMPREF0731_0647</name>
</gene>
<dbReference type="EMBL" id="ADVL01000113">
    <property type="protein sequence ID" value="EFH13137.1"/>
    <property type="molecule type" value="Genomic_DNA"/>
</dbReference>
<accession>D5RHT7</accession>
<evidence type="ECO:0000259" key="2">
    <source>
        <dbReference type="Pfam" id="PF04324"/>
    </source>
</evidence>
<protein>
    <submittedName>
        <fullName evidence="3">[2Fe-2S]-binding domain protein</fullName>
        <ecNumber evidence="3">1.-.-.-</ecNumber>
    </submittedName>
</protein>
<dbReference type="InterPro" id="IPR007419">
    <property type="entry name" value="BFD-like_2Fe2S-bd_dom"/>
</dbReference>
<dbReference type="GO" id="GO:0016491">
    <property type="term" value="F:oxidoreductase activity"/>
    <property type="evidence" value="ECO:0007669"/>
    <property type="project" value="UniProtKB-KW"/>
</dbReference>
<dbReference type="Proteomes" id="UP000005324">
    <property type="component" value="Unassembled WGS sequence"/>
</dbReference>
<dbReference type="EC" id="1.-.-.-" evidence="3"/>
<reference evidence="3 4" key="1">
    <citation type="submission" date="2010-04" db="EMBL/GenBank/DDBJ databases">
        <authorList>
            <person name="Qin X."/>
            <person name="Bachman B."/>
            <person name="Battles P."/>
            <person name="Bell A."/>
            <person name="Bess C."/>
            <person name="Bickham C."/>
            <person name="Chaboub L."/>
            <person name="Chen D."/>
            <person name="Coyle M."/>
            <person name="Deiros D.R."/>
            <person name="Dinh H."/>
            <person name="Forbes L."/>
            <person name="Fowler G."/>
            <person name="Francisco L."/>
            <person name="Fu Q."/>
            <person name="Gubbala S."/>
            <person name="Hale W."/>
            <person name="Han Y."/>
            <person name="Hemphill L."/>
            <person name="Highlander S.K."/>
            <person name="Hirani K."/>
            <person name="Hogues M."/>
            <person name="Jackson L."/>
            <person name="Jakkamsetti A."/>
            <person name="Javaid M."/>
            <person name="Jiang H."/>
            <person name="Korchina V."/>
            <person name="Kovar C."/>
            <person name="Lara F."/>
            <person name="Lee S."/>
            <person name="Mata R."/>
            <person name="Mathew T."/>
            <person name="Moen C."/>
            <person name="Morales K."/>
            <person name="Munidasa M."/>
            <person name="Nazareth L."/>
            <person name="Ngo R."/>
            <person name="Nguyen L."/>
            <person name="Okwuonu G."/>
            <person name="Ongeri F."/>
            <person name="Patil S."/>
            <person name="Petrosino J."/>
            <person name="Pham C."/>
            <person name="Pham P."/>
            <person name="Pu L.-L."/>
            <person name="Puazo M."/>
            <person name="Raj R."/>
            <person name="Reid J."/>
            <person name="Rouhana J."/>
            <person name="Saada N."/>
            <person name="Shang Y."/>
            <person name="Simmons D."/>
            <person name="Thornton R."/>
            <person name="Warren J."/>
            <person name="Weissenberger G."/>
            <person name="Zhang J."/>
            <person name="Zhang L."/>
            <person name="Zhou C."/>
            <person name="Zhu D."/>
            <person name="Muzny D."/>
            <person name="Worley K."/>
            <person name="Gibbs R."/>
        </authorList>
    </citation>
    <scope>NUCLEOTIDE SEQUENCE [LARGE SCALE GENOMIC DNA]</scope>
    <source>
        <strain evidence="3 4">ATCC 49957</strain>
    </source>
</reference>
<evidence type="ECO:0000313" key="4">
    <source>
        <dbReference type="Proteomes" id="UP000005324"/>
    </source>
</evidence>
<dbReference type="InterPro" id="IPR051691">
    <property type="entry name" value="Metab_Enz_Cyan_OpOx_G3PDH"/>
</dbReference>
<dbReference type="Pfam" id="PF04324">
    <property type="entry name" value="Fer2_BFD"/>
    <property type="match status" value="1"/>
</dbReference>